<evidence type="ECO:0000259" key="2">
    <source>
        <dbReference type="Pfam" id="PF14111"/>
    </source>
</evidence>
<reference evidence="3 4" key="1">
    <citation type="submission" date="2021-09" db="EMBL/GenBank/DDBJ databases">
        <title>Genomic insights and catalytic innovation underlie evolution of tropane alkaloids biosynthesis.</title>
        <authorList>
            <person name="Wang Y.-J."/>
            <person name="Tian T."/>
            <person name="Huang J.-P."/>
            <person name="Huang S.-X."/>
        </authorList>
    </citation>
    <scope>NUCLEOTIDE SEQUENCE [LARGE SCALE GENOMIC DNA]</scope>
    <source>
        <strain evidence="3">KIB-2018</strain>
        <tissue evidence="3">Leaf</tissue>
    </source>
</reference>
<comment type="caution">
    <text evidence="3">The sequence shown here is derived from an EMBL/GenBank/DDBJ whole genome shotgun (WGS) entry which is preliminary data.</text>
</comment>
<feature type="domain" description="DUF4283" evidence="2">
    <location>
        <begin position="88"/>
        <end position="144"/>
    </location>
</feature>
<feature type="compositionally biased region" description="Basic and acidic residues" evidence="1">
    <location>
        <begin position="1"/>
        <end position="10"/>
    </location>
</feature>
<organism evidence="3 4">
    <name type="scientific">Erythroxylum novogranatense</name>
    <dbReference type="NCBI Taxonomy" id="1862640"/>
    <lineage>
        <taxon>Eukaryota</taxon>
        <taxon>Viridiplantae</taxon>
        <taxon>Streptophyta</taxon>
        <taxon>Embryophyta</taxon>
        <taxon>Tracheophyta</taxon>
        <taxon>Spermatophyta</taxon>
        <taxon>Magnoliopsida</taxon>
        <taxon>eudicotyledons</taxon>
        <taxon>Gunneridae</taxon>
        <taxon>Pentapetalae</taxon>
        <taxon>rosids</taxon>
        <taxon>fabids</taxon>
        <taxon>Malpighiales</taxon>
        <taxon>Erythroxylaceae</taxon>
        <taxon>Erythroxylum</taxon>
    </lineage>
</organism>
<dbReference type="Proteomes" id="UP001159364">
    <property type="component" value="Linkage Group LG05"/>
</dbReference>
<keyword evidence="4" id="KW-1185">Reference proteome</keyword>
<proteinExistence type="predicted"/>
<dbReference type="PANTHER" id="PTHR31286:SF99">
    <property type="entry name" value="DUF4283 DOMAIN-CONTAINING PROTEIN"/>
    <property type="match status" value="1"/>
</dbReference>
<dbReference type="EMBL" id="JAIWQS010000005">
    <property type="protein sequence ID" value="KAJ8766035.1"/>
    <property type="molecule type" value="Genomic_DNA"/>
</dbReference>
<gene>
    <name evidence="3" type="ORF">K2173_020551</name>
</gene>
<evidence type="ECO:0000313" key="4">
    <source>
        <dbReference type="Proteomes" id="UP001159364"/>
    </source>
</evidence>
<name>A0AAV8TJ41_9ROSI</name>
<dbReference type="InterPro" id="IPR025558">
    <property type="entry name" value="DUF4283"/>
</dbReference>
<dbReference type="Pfam" id="PF14111">
    <property type="entry name" value="DUF4283"/>
    <property type="match status" value="1"/>
</dbReference>
<evidence type="ECO:0000256" key="1">
    <source>
        <dbReference type="SAM" id="MobiDB-lite"/>
    </source>
</evidence>
<feature type="region of interest" description="Disordered" evidence="1">
    <location>
        <begin position="1"/>
        <end position="36"/>
    </location>
</feature>
<protein>
    <recommendedName>
        <fullName evidence="2">DUF4283 domain-containing protein</fullName>
    </recommendedName>
</protein>
<dbReference type="AlphaFoldDB" id="A0AAV8TJ41"/>
<sequence length="237" mass="26908">MASLGHEGHLPKKVRLRDCDEEPPDPKPSYSAILGHSTVDVEPVTRPWPNEELIEAEEGDITQLKGDDGTGVLLSKTFKEKLDKQWEQSVSPNGPMKVIDLDYDYFLVKFIDHNDFINALTNGPRVIFGHALSIQQWTPEFRPSNGKITRAVTWIRFPELSIDRYHPLILSALGNQVGHTVKLDESTRQTQRGRFLRVAVDIDLTVPLRTTVELDASLFKLTTFDIRTNISARDDRH</sequence>
<evidence type="ECO:0000313" key="3">
    <source>
        <dbReference type="EMBL" id="KAJ8766035.1"/>
    </source>
</evidence>
<dbReference type="PANTHER" id="PTHR31286">
    <property type="entry name" value="GLYCINE-RICH CELL WALL STRUCTURAL PROTEIN 1.8-LIKE"/>
    <property type="match status" value="1"/>
</dbReference>
<accession>A0AAV8TJ41</accession>
<dbReference type="InterPro" id="IPR040256">
    <property type="entry name" value="At4g02000-like"/>
</dbReference>